<accession>A0A2H3K4K3</accession>
<dbReference type="OMA" id="IIRWCES"/>
<name>A0A2H3K4K3_WOLCO</name>
<evidence type="ECO:0000313" key="2">
    <source>
        <dbReference type="Proteomes" id="UP000218811"/>
    </source>
</evidence>
<keyword evidence="2" id="KW-1185">Reference proteome</keyword>
<feature type="non-terminal residue" evidence="1">
    <location>
        <position position="1"/>
    </location>
</feature>
<dbReference type="Proteomes" id="UP000218811">
    <property type="component" value="Unassembled WGS sequence"/>
</dbReference>
<proteinExistence type="predicted"/>
<dbReference type="AlphaFoldDB" id="A0A2H3K4K3"/>
<gene>
    <name evidence="1" type="ORF">WOLCODRAFT_155105</name>
</gene>
<dbReference type="OrthoDB" id="3071736at2759"/>
<organism evidence="1 2">
    <name type="scientific">Wolfiporia cocos (strain MD-104)</name>
    <name type="common">Brown rot fungus</name>
    <dbReference type="NCBI Taxonomy" id="742152"/>
    <lineage>
        <taxon>Eukaryota</taxon>
        <taxon>Fungi</taxon>
        <taxon>Dikarya</taxon>
        <taxon>Basidiomycota</taxon>
        <taxon>Agaricomycotina</taxon>
        <taxon>Agaricomycetes</taxon>
        <taxon>Polyporales</taxon>
        <taxon>Phaeolaceae</taxon>
        <taxon>Wolfiporia</taxon>
    </lineage>
</organism>
<evidence type="ECO:0000313" key="1">
    <source>
        <dbReference type="EMBL" id="PCH45098.1"/>
    </source>
</evidence>
<sequence>SLFAALALKRRRKKKLVIAGVLAGAGAGAAEQARRYENVVRWCRGFGETRKIERREDGSLHVYWKEWEVADRVCRVQAQVYIKDVGRVSLAWHYTS</sequence>
<dbReference type="STRING" id="742152.A0A2H3K4K3"/>
<dbReference type="EMBL" id="KB468168">
    <property type="protein sequence ID" value="PCH45098.1"/>
    <property type="molecule type" value="Genomic_DNA"/>
</dbReference>
<protein>
    <submittedName>
        <fullName evidence="1">Uncharacterized protein</fullName>
    </submittedName>
</protein>
<reference evidence="1 2" key="1">
    <citation type="journal article" date="2012" name="Science">
        <title>The Paleozoic origin of enzymatic lignin decomposition reconstructed from 31 fungal genomes.</title>
        <authorList>
            <person name="Floudas D."/>
            <person name="Binder M."/>
            <person name="Riley R."/>
            <person name="Barry K."/>
            <person name="Blanchette R.A."/>
            <person name="Henrissat B."/>
            <person name="Martinez A.T."/>
            <person name="Otillar R."/>
            <person name="Spatafora J.W."/>
            <person name="Yadav J.S."/>
            <person name="Aerts A."/>
            <person name="Benoit I."/>
            <person name="Boyd A."/>
            <person name="Carlson A."/>
            <person name="Copeland A."/>
            <person name="Coutinho P.M."/>
            <person name="de Vries R.P."/>
            <person name="Ferreira P."/>
            <person name="Findley K."/>
            <person name="Foster B."/>
            <person name="Gaskell J."/>
            <person name="Glotzer D."/>
            <person name="Gorecki P."/>
            <person name="Heitman J."/>
            <person name="Hesse C."/>
            <person name="Hori C."/>
            <person name="Igarashi K."/>
            <person name="Jurgens J.A."/>
            <person name="Kallen N."/>
            <person name="Kersten P."/>
            <person name="Kohler A."/>
            <person name="Kuees U."/>
            <person name="Kumar T.K.A."/>
            <person name="Kuo A."/>
            <person name="LaButti K."/>
            <person name="Larrondo L.F."/>
            <person name="Lindquist E."/>
            <person name="Ling A."/>
            <person name="Lombard V."/>
            <person name="Lucas S."/>
            <person name="Lundell T."/>
            <person name="Martin R."/>
            <person name="McLaughlin D.J."/>
            <person name="Morgenstern I."/>
            <person name="Morin E."/>
            <person name="Murat C."/>
            <person name="Nagy L.G."/>
            <person name="Nolan M."/>
            <person name="Ohm R.A."/>
            <person name="Patyshakuliyeva A."/>
            <person name="Rokas A."/>
            <person name="Ruiz-Duenas F.J."/>
            <person name="Sabat G."/>
            <person name="Salamov A."/>
            <person name="Samejima M."/>
            <person name="Schmutz J."/>
            <person name="Slot J.C."/>
            <person name="St John F."/>
            <person name="Stenlid J."/>
            <person name="Sun H."/>
            <person name="Sun S."/>
            <person name="Syed K."/>
            <person name="Tsang A."/>
            <person name="Wiebenga A."/>
            <person name="Young D."/>
            <person name="Pisabarro A."/>
            <person name="Eastwood D.C."/>
            <person name="Martin F."/>
            <person name="Cullen D."/>
            <person name="Grigoriev I.V."/>
            <person name="Hibbett D.S."/>
        </authorList>
    </citation>
    <scope>NUCLEOTIDE SEQUENCE [LARGE SCALE GENOMIC DNA]</scope>
    <source>
        <strain evidence="1 2">MD-104</strain>
    </source>
</reference>